<organism evidence="1 3">
    <name type="scientific">Solemya velum gill symbiont</name>
    <dbReference type="NCBI Taxonomy" id="2340"/>
    <lineage>
        <taxon>Bacteria</taxon>
        <taxon>Pseudomonadati</taxon>
        <taxon>Pseudomonadota</taxon>
        <taxon>Gammaproteobacteria</taxon>
        <taxon>sulfur-oxidizing symbionts</taxon>
    </lineage>
</organism>
<dbReference type="STRING" id="2340.JV46_13220"/>
<reference evidence="2 4" key="2">
    <citation type="submission" date="2016-11" db="EMBL/GenBank/DDBJ databases">
        <title>Mixed transmission modes and dynamic genome evolution in an obligate animal-bacterial symbiosis.</title>
        <authorList>
            <person name="Russell S.L."/>
            <person name="Corbett-Detig R.B."/>
            <person name="Cavanaugh C.M."/>
        </authorList>
    </citation>
    <scope>NUCLEOTIDE SEQUENCE [LARGE SCALE GENOMIC DNA]</scope>
    <source>
        <strain evidence="2">MA-KB16</strain>
    </source>
</reference>
<dbReference type="Proteomes" id="UP000190962">
    <property type="component" value="Unassembled WGS sequence"/>
</dbReference>
<reference evidence="1 3" key="1">
    <citation type="journal article" date="2014" name="BMC Genomics">
        <title>The genome of the intracellular bacterium of the coastal bivalve, Solemya velum: a blueprint for thriving in and out of symbiosis.</title>
        <authorList>
            <person name="Dmytrenko O."/>
            <person name="Russell S.L."/>
            <person name="Loo W.T."/>
            <person name="Fontanez K.M."/>
            <person name="Liao L."/>
            <person name="Roeselers G."/>
            <person name="Sharma R."/>
            <person name="Stewart F.J."/>
            <person name="Newton I.L."/>
            <person name="Woyke T."/>
            <person name="Wu D."/>
            <person name="Lang J.M."/>
            <person name="Eisen J.A."/>
            <person name="Cavanaugh C.M."/>
        </authorList>
    </citation>
    <scope>NUCLEOTIDE SEQUENCE [LARGE SCALE GENOMIC DNA]</scope>
    <source>
        <strain evidence="1 3">WH</strain>
    </source>
</reference>
<evidence type="ECO:0000313" key="3">
    <source>
        <dbReference type="Proteomes" id="UP000030856"/>
    </source>
</evidence>
<evidence type="ECO:0000313" key="1">
    <source>
        <dbReference type="EMBL" id="KHF25826.1"/>
    </source>
</evidence>
<dbReference type="EMBL" id="JRAA01000001">
    <property type="protein sequence ID" value="KHF25826.1"/>
    <property type="molecule type" value="Genomic_DNA"/>
</dbReference>
<evidence type="ECO:0000313" key="2">
    <source>
        <dbReference type="EMBL" id="OOY34530.1"/>
    </source>
</evidence>
<keyword evidence="3" id="KW-1185">Reference proteome</keyword>
<evidence type="ECO:0000313" key="4">
    <source>
        <dbReference type="Proteomes" id="UP000190962"/>
    </source>
</evidence>
<comment type="caution">
    <text evidence="1">The sequence shown here is derived from an EMBL/GenBank/DDBJ whole genome shotgun (WGS) entry which is preliminary data.</text>
</comment>
<dbReference type="Proteomes" id="UP000030856">
    <property type="component" value="Unassembled WGS sequence"/>
</dbReference>
<accession>A0A0B0HEF4</accession>
<dbReference type="OrthoDB" id="9781578at2"/>
<dbReference type="AlphaFoldDB" id="A0A0B0HEF4"/>
<sequence>MALRIKAHWHDEDAERSIDEIGSAIAFNAWRIAKEKAINLHGEDFIYEDDHQRFAVMIEYLIFQLALVDRIVTERLEIEGDHRRDLIMKSAKHMSKHVQDNMADIFGAGDYIQPFIAKLNQRGAEYSDFNFTDEGPTYPFMRHLGYEIQQVMGAGQENRWVIDQVMDKDGIDIYNQISCVVMGMFE</sequence>
<dbReference type="GeneID" id="86991374"/>
<gene>
    <name evidence="2" type="ORF">BOV88_09495</name>
    <name evidence="1" type="ORF">JV46_13220</name>
</gene>
<dbReference type="EMBL" id="MPNX01000014">
    <property type="protein sequence ID" value="OOY34530.1"/>
    <property type="molecule type" value="Genomic_DNA"/>
</dbReference>
<proteinExistence type="predicted"/>
<name>A0A0B0HEF4_SOVGS</name>
<dbReference type="RefSeq" id="WP_043115508.1">
    <property type="nucleotide sequence ID" value="NZ_JRAA01000001.1"/>
</dbReference>
<protein>
    <submittedName>
        <fullName evidence="1">Uncharacterized protein</fullName>
    </submittedName>
</protein>
<dbReference type="eggNOG" id="ENOG502Z8GT">
    <property type="taxonomic scope" value="Bacteria"/>
</dbReference>